<dbReference type="EMBL" id="LJGT01000040">
    <property type="protein sequence ID" value="OEU88098.1"/>
    <property type="molecule type" value="Genomic_DNA"/>
</dbReference>
<organism evidence="2 3">
    <name type="scientific">Streptomyces abyssalis</name>
    <dbReference type="NCBI Taxonomy" id="933944"/>
    <lineage>
        <taxon>Bacteria</taxon>
        <taxon>Bacillati</taxon>
        <taxon>Actinomycetota</taxon>
        <taxon>Actinomycetes</taxon>
        <taxon>Kitasatosporales</taxon>
        <taxon>Streptomycetaceae</taxon>
        <taxon>Streptomyces</taxon>
    </lineage>
</organism>
<proteinExistence type="predicted"/>
<gene>
    <name evidence="2" type="ORF">AN215_18060</name>
</gene>
<accession>A0A1E7JKC5</accession>
<evidence type="ECO:0000256" key="1">
    <source>
        <dbReference type="SAM" id="MobiDB-lite"/>
    </source>
</evidence>
<dbReference type="AlphaFoldDB" id="A0A1E7JKC5"/>
<feature type="region of interest" description="Disordered" evidence="1">
    <location>
        <begin position="55"/>
        <end position="76"/>
    </location>
</feature>
<keyword evidence="3" id="KW-1185">Reference proteome</keyword>
<comment type="caution">
    <text evidence="2">The sequence shown here is derived from an EMBL/GenBank/DDBJ whole genome shotgun (WGS) entry which is preliminary data.</text>
</comment>
<evidence type="ECO:0000313" key="2">
    <source>
        <dbReference type="EMBL" id="OEU88098.1"/>
    </source>
</evidence>
<sequence>MVLVHQVDAGNMQGARPGPRVGNVYACRPCARQIAAMPGSWPWLAAVAEGVPTQGAAPELSGPTRGFVLPPENEGD</sequence>
<dbReference type="Proteomes" id="UP000176087">
    <property type="component" value="Unassembled WGS sequence"/>
</dbReference>
<name>A0A1E7JKC5_9ACTN</name>
<dbReference type="STRING" id="933944.AN215_18060"/>
<protein>
    <submittedName>
        <fullName evidence="2">Uncharacterized protein</fullName>
    </submittedName>
</protein>
<evidence type="ECO:0000313" key="3">
    <source>
        <dbReference type="Proteomes" id="UP000176087"/>
    </source>
</evidence>
<reference evidence="2 3" key="1">
    <citation type="journal article" date="2016" name="Front. Microbiol.">
        <title>Comparative Genomics Analysis of Streptomyces Species Reveals Their Adaptation to the Marine Environment and Their Diversity at the Genomic Level.</title>
        <authorList>
            <person name="Tian X."/>
            <person name="Zhang Z."/>
            <person name="Yang T."/>
            <person name="Chen M."/>
            <person name="Li J."/>
            <person name="Chen F."/>
            <person name="Yang J."/>
            <person name="Li W."/>
            <person name="Zhang B."/>
            <person name="Zhang Z."/>
            <person name="Wu J."/>
            <person name="Zhang C."/>
            <person name="Long L."/>
            <person name="Xiao J."/>
        </authorList>
    </citation>
    <scope>NUCLEOTIDE SEQUENCE [LARGE SCALE GENOMIC DNA]</scope>
    <source>
        <strain evidence="2 3">SCSIO 10390</strain>
    </source>
</reference>